<evidence type="ECO:0000256" key="1">
    <source>
        <dbReference type="ARBA" id="ARBA00010757"/>
    </source>
</evidence>
<comment type="subunit">
    <text evidence="2 6">Heterotrimer of A, B and C subunits.</text>
</comment>
<evidence type="ECO:0000256" key="6">
    <source>
        <dbReference type="HAMAP-Rule" id="MF_00122"/>
    </source>
</evidence>
<evidence type="ECO:0000256" key="5">
    <source>
        <dbReference type="ARBA" id="ARBA00047913"/>
    </source>
</evidence>
<dbReference type="SUPFAM" id="SSF141000">
    <property type="entry name" value="Glu-tRNAGln amidotransferase C subunit"/>
    <property type="match status" value="1"/>
</dbReference>
<dbReference type="GO" id="GO:0050567">
    <property type="term" value="F:glutaminyl-tRNA synthase (glutamine-hydrolyzing) activity"/>
    <property type="evidence" value="ECO:0007669"/>
    <property type="project" value="UniProtKB-UniRule"/>
</dbReference>
<dbReference type="GO" id="GO:0006450">
    <property type="term" value="P:regulation of translational fidelity"/>
    <property type="evidence" value="ECO:0007669"/>
    <property type="project" value="InterPro"/>
</dbReference>
<dbReference type="EC" id="6.3.5.-" evidence="6"/>
<proteinExistence type="inferred from homology"/>
<comment type="catalytic activity">
    <reaction evidence="5 6">
        <text>L-glutamyl-tRNA(Gln) + L-glutamine + ATP + H2O = L-glutaminyl-tRNA(Gln) + L-glutamate + ADP + phosphate + H(+)</text>
        <dbReference type="Rhea" id="RHEA:17521"/>
        <dbReference type="Rhea" id="RHEA-COMP:9681"/>
        <dbReference type="Rhea" id="RHEA-COMP:9684"/>
        <dbReference type="ChEBI" id="CHEBI:15377"/>
        <dbReference type="ChEBI" id="CHEBI:15378"/>
        <dbReference type="ChEBI" id="CHEBI:29985"/>
        <dbReference type="ChEBI" id="CHEBI:30616"/>
        <dbReference type="ChEBI" id="CHEBI:43474"/>
        <dbReference type="ChEBI" id="CHEBI:58359"/>
        <dbReference type="ChEBI" id="CHEBI:78520"/>
        <dbReference type="ChEBI" id="CHEBI:78521"/>
        <dbReference type="ChEBI" id="CHEBI:456216"/>
    </reaction>
</comment>
<protein>
    <recommendedName>
        <fullName evidence="6">Aspartyl/glutamyl-tRNA(Asn/Gln) amidotransferase subunit C</fullName>
        <shortName evidence="6">Asp/Glu-ADT subunit C</shortName>
        <ecNumber evidence="6">6.3.5.-</ecNumber>
    </recommendedName>
</protein>
<evidence type="ECO:0000256" key="4">
    <source>
        <dbReference type="ARBA" id="ARBA00047380"/>
    </source>
</evidence>
<accession>A0A9D1HJN1</accession>
<dbReference type="InterPro" id="IPR036113">
    <property type="entry name" value="Asp/Glu-ADT_sf_sub_c"/>
</dbReference>
<sequence>MEIDRKMVEYVAELAKLRLSEDEKEQMQQDLTKVLQYMDVLNGLDTADVSPLTHVSGVENVFREDKAAASFGRDKILQNAIAVEDGCFKVPQTVE</sequence>
<dbReference type="PANTHER" id="PTHR15004:SF0">
    <property type="entry name" value="GLUTAMYL-TRNA(GLN) AMIDOTRANSFERASE SUBUNIT C, MITOCHONDRIAL"/>
    <property type="match status" value="1"/>
</dbReference>
<dbReference type="Proteomes" id="UP000824124">
    <property type="component" value="Unassembled WGS sequence"/>
</dbReference>
<dbReference type="HAMAP" id="MF_00122">
    <property type="entry name" value="GatC"/>
    <property type="match status" value="1"/>
</dbReference>
<dbReference type="NCBIfam" id="TIGR00135">
    <property type="entry name" value="gatC"/>
    <property type="match status" value="1"/>
</dbReference>
<dbReference type="PANTHER" id="PTHR15004">
    <property type="entry name" value="GLUTAMYL-TRNA(GLN) AMIDOTRANSFERASE SUBUNIT C, MITOCHONDRIAL"/>
    <property type="match status" value="1"/>
</dbReference>
<keyword evidence="6" id="KW-0436">Ligase</keyword>
<dbReference type="GO" id="GO:0005524">
    <property type="term" value="F:ATP binding"/>
    <property type="evidence" value="ECO:0007669"/>
    <property type="project" value="UniProtKB-KW"/>
</dbReference>
<evidence type="ECO:0000256" key="3">
    <source>
        <dbReference type="ARBA" id="ARBA00024799"/>
    </source>
</evidence>
<organism evidence="7 8">
    <name type="scientific">Candidatus Avidehalobacter gallistercoris</name>
    <dbReference type="NCBI Taxonomy" id="2840694"/>
    <lineage>
        <taxon>Bacteria</taxon>
        <taxon>Bacillati</taxon>
        <taxon>Bacillota</taxon>
        <taxon>Clostridia</taxon>
        <taxon>Eubacteriales</taxon>
        <taxon>Peptococcaceae</taxon>
        <taxon>Peptococcaceae incertae sedis</taxon>
        <taxon>Candidatus Avidehalobacter</taxon>
    </lineage>
</organism>
<evidence type="ECO:0000313" key="8">
    <source>
        <dbReference type="Proteomes" id="UP000824124"/>
    </source>
</evidence>
<comment type="similarity">
    <text evidence="1 6">Belongs to the GatC family.</text>
</comment>
<comment type="function">
    <text evidence="3 6">Allows the formation of correctly charged Asn-tRNA(Asn) or Gln-tRNA(Gln) through the transamidation of misacylated Asp-tRNA(Asn) or Glu-tRNA(Gln) in organisms which lack either or both of asparaginyl-tRNA or glutaminyl-tRNA synthetases. The reaction takes place in the presence of glutamine and ATP through an activated phospho-Asp-tRNA(Asn) or phospho-Glu-tRNA(Gln).</text>
</comment>
<keyword evidence="6" id="KW-0648">Protein biosynthesis</keyword>
<keyword evidence="6" id="KW-0067">ATP-binding</keyword>
<keyword evidence="6" id="KW-0547">Nucleotide-binding</keyword>
<reference evidence="7" key="1">
    <citation type="submission" date="2020-10" db="EMBL/GenBank/DDBJ databases">
        <authorList>
            <person name="Gilroy R."/>
        </authorList>
    </citation>
    <scope>NUCLEOTIDE SEQUENCE</scope>
    <source>
        <strain evidence="7">2830</strain>
    </source>
</reference>
<name>A0A9D1HJN1_9FIRM</name>
<dbReference type="EMBL" id="DVMH01000010">
    <property type="protein sequence ID" value="HIU09935.1"/>
    <property type="molecule type" value="Genomic_DNA"/>
</dbReference>
<evidence type="ECO:0000313" key="7">
    <source>
        <dbReference type="EMBL" id="HIU09935.1"/>
    </source>
</evidence>
<gene>
    <name evidence="6 7" type="primary">gatC</name>
    <name evidence="7" type="ORF">IAB00_01560</name>
</gene>
<reference evidence="7" key="2">
    <citation type="journal article" date="2021" name="PeerJ">
        <title>Extensive microbial diversity within the chicken gut microbiome revealed by metagenomics and culture.</title>
        <authorList>
            <person name="Gilroy R."/>
            <person name="Ravi A."/>
            <person name="Getino M."/>
            <person name="Pursley I."/>
            <person name="Horton D.L."/>
            <person name="Alikhan N.F."/>
            <person name="Baker D."/>
            <person name="Gharbi K."/>
            <person name="Hall N."/>
            <person name="Watson M."/>
            <person name="Adriaenssens E.M."/>
            <person name="Foster-Nyarko E."/>
            <person name="Jarju S."/>
            <person name="Secka A."/>
            <person name="Antonio M."/>
            <person name="Oren A."/>
            <person name="Chaudhuri R.R."/>
            <person name="La Ragione R."/>
            <person name="Hildebrand F."/>
            <person name="Pallen M.J."/>
        </authorList>
    </citation>
    <scope>NUCLEOTIDE SEQUENCE</scope>
    <source>
        <strain evidence="7">2830</strain>
    </source>
</reference>
<comment type="catalytic activity">
    <reaction evidence="4 6">
        <text>L-aspartyl-tRNA(Asn) + L-glutamine + ATP + H2O = L-asparaginyl-tRNA(Asn) + L-glutamate + ADP + phosphate + 2 H(+)</text>
        <dbReference type="Rhea" id="RHEA:14513"/>
        <dbReference type="Rhea" id="RHEA-COMP:9674"/>
        <dbReference type="Rhea" id="RHEA-COMP:9677"/>
        <dbReference type="ChEBI" id="CHEBI:15377"/>
        <dbReference type="ChEBI" id="CHEBI:15378"/>
        <dbReference type="ChEBI" id="CHEBI:29985"/>
        <dbReference type="ChEBI" id="CHEBI:30616"/>
        <dbReference type="ChEBI" id="CHEBI:43474"/>
        <dbReference type="ChEBI" id="CHEBI:58359"/>
        <dbReference type="ChEBI" id="CHEBI:78515"/>
        <dbReference type="ChEBI" id="CHEBI:78516"/>
        <dbReference type="ChEBI" id="CHEBI:456216"/>
    </reaction>
</comment>
<dbReference type="InterPro" id="IPR003837">
    <property type="entry name" value="GatC"/>
</dbReference>
<dbReference type="Gene3D" id="1.10.20.60">
    <property type="entry name" value="Glu-tRNAGln amidotransferase C subunit, N-terminal domain"/>
    <property type="match status" value="1"/>
</dbReference>
<dbReference type="Pfam" id="PF02686">
    <property type="entry name" value="GatC"/>
    <property type="match status" value="1"/>
</dbReference>
<dbReference type="AlphaFoldDB" id="A0A9D1HJN1"/>
<dbReference type="GO" id="GO:0070681">
    <property type="term" value="P:glutaminyl-tRNAGln biosynthesis via transamidation"/>
    <property type="evidence" value="ECO:0007669"/>
    <property type="project" value="TreeGrafter"/>
</dbReference>
<evidence type="ECO:0000256" key="2">
    <source>
        <dbReference type="ARBA" id="ARBA00011123"/>
    </source>
</evidence>
<comment type="caution">
    <text evidence="7">The sequence shown here is derived from an EMBL/GenBank/DDBJ whole genome shotgun (WGS) entry which is preliminary data.</text>
</comment>
<dbReference type="GO" id="GO:0006412">
    <property type="term" value="P:translation"/>
    <property type="evidence" value="ECO:0007669"/>
    <property type="project" value="UniProtKB-UniRule"/>
</dbReference>